<reference evidence="3" key="1">
    <citation type="journal article" date="2019" name="Int. J. Syst. Evol. Microbiol.">
        <title>The Global Catalogue of Microorganisms (GCM) 10K type strain sequencing project: providing services to taxonomists for standard genome sequencing and annotation.</title>
        <authorList>
            <consortium name="The Broad Institute Genomics Platform"/>
            <consortium name="The Broad Institute Genome Sequencing Center for Infectious Disease"/>
            <person name="Wu L."/>
            <person name="Ma J."/>
        </authorList>
    </citation>
    <scope>NUCLEOTIDE SEQUENCE [LARGE SCALE GENOMIC DNA]</scope>
    <source>
        <strain evidence="3">JCM 3399</strain>
    </source>
</reference>
<feature type="region of interest" description="Disordered" evidence="1">
    <location>
        <begin position="1"/>
        <end position="24"/>
    </location>
</feature>
<keyword evidence="3" id="KW-1185">Reference proteome</keyword>
<feature type="compositionally biased region" description="Low complexity" evidence="1">
    <location>
        <begin position="1"/>
        <end position="14"/>
    </location>
</feature>
<dbReference type="NCBIfam" id="NF041121">
    <property type="entry name" value="SAV_2336_NTERM"/>
    <property type="match status" value="1"/>
</dbReference>
<accession>A0ABQ2V5V9</accession>
<evidence type="ECO:0000256" key="1">
    <source>
        <dbReference type="SAM" id="MobiDB-lite"/>
    </source>
</evidence>
<proteinExistence type="predicted"/>
<dbReference type="PANTHER" id="PTHR43384">
    <property type="entry name" value="SEPTUM SITE-DETERMINING PROTEIN MIND HOMOLOG, CHLOROPLASTIC-RELATED"/>
    <property type="match status" value="1"/>
</dbReference>
<organism evidence="2 3">
    <name type="scientific">Streptomyces albospinus</name>
    <dbReference type="NCBI Taxonomy" id="285515"/>
    <lineage>
        <taxon>Bacteria</taxon>
        <taxon>Bacillati</taxon>
        <taxon>Actinomycetota</taxon>
        <taxon>Actinomycetes</taxon>
        <taxon>Kitasatosporales</taxon>
        <taxon>Streptomycetaceae</taxon>
        <taxon>Streptomyces</taxon>
    </lineage>
</organism>
<feature type="compositionally biased region" description="Pro residues" evidence="1">
    <location>
        <begin position="81"/>
        <end position="93"/>
    </location>
</feature>
<dbReference type="SUPFAM" id="SSF52540">
    <property type="entry name" value="P-loop containing nucleoside triphosphate hydrolases"/>
    <property type="match status" value="1"/>
</dbReference>
<comment type="caution">
    <text evidence="2">The sequence shown here is derived from an EMBL/GenBank/DDBJ whole genome shotgun (WGS) entry which is preliminary data.</text>
</comment>
<feature type="region of interest" description="Disordered" evidence="1">
    <location>
        <begin position="561"/>
        <end position="598"/>
    </location>
</feature>
<dbReference type="InterPro" id="IPR011009">
    <property type="entry name" value="Kinase-like_dom_sf"/>
</dbReference>
<feature type="compositionally biased region" description="Low complexity" evidence="1">
    <location>
        <begin position="119"/>
        <end position="133"/>
    </location>
</feature>
<dbReference type="InterPro" id="IPR050625">
    <property type="entry name" value="ParA/MinD_ATPase"/>
</dbReference>
<dbReference type="PANTHER" id="PTHR43384:SF14">
    <property type="entry name" value="ESX-1 SECRETION-ASSOCIATED PROTEIN ESPI"/>
    <property type="match status" value="1"/>
</dbReference>
<dbReference type="Proteomes" id="UP000654471">
    <property type="component" value="Unassembled WGS sequence"/>
</dbReference>
<evidence type="ECO:0000313" key="3">
    <source>
        <dbReference type="Proteomes" id="UP000654471"/>
    </source>
</evidence>
<feature type="compositionally biased region" description="Acidic residues" evidence="1">
    <location>
        <begin position="565"/>
        <end position="577"/>
    </location>
</feature>
<dbReference type="SUPFAM" id="SSF56112">
    <property type="entry name" value="Protein kinase-like (PK-like)"/>
    <property type="match status" value="1"/>
</dbReference>
<dbReference type="InterPro" id="IPR027417">
    <property type="entry name" value="P-loop_NTPase"/>
</dbReference>
<gene>
    <name evidence="2" type="ORF">GCM10010211_39520</name>
</gene>
<dbReference type="RefSeq" id="WP_189301736.1">
    <property type="nucleotide sequence ID" value="NZ_BMRP01000013.1"/>
</dbReference>
<name>A0ABQ2V5V9_9ACTN</name>
<feature type="region of interest" description="Disordered" evidence="1">
    <location>
        <begin position="81"/>
        <end position="145"/>
    </location>
</feature>
<evidence type="ECO:0000313" key="2">
    <source>
        <dbReference type="EMBL" id="GGU70008.1"/>
    </source>
</evidence>
<protein>
    <submittedName>
        <fullName evidence="2">Uncharacterized protein</fullName>
    </submittedName>
</protein>
<sequence length="1184" mass="125224">MAADGGMPGAASGPAAGGGAAAAGAAGRSERIGEVLAVLAGAGVELDRHALLDALWLAGRLPAGQDTAPLARALGIAAAPAPPTGAAPPPPAPEVDDGAEAAGPSEVLPLDDLGGDLHAAPVPATARRPARAQFPPPPKSSAAMPLRVPENKALLGELGIGRALRPLRQRRPTARVQEFDEAATAAALAESGLPDVVLRPGQERWLDLALVVDDGMSMLLWRRLAVEWRIMMQRIGAFRMVRVHGLDTRSPGAPLLRGRPFDPDTSSLPPTVLADASGRTLILLLSDGMGAAWRDGRMHRLLRRWAAGGPVAVLHALPPRLWGGSGIQADRWRVTTRRRGAAGGSWHISDPVLPAELAPFDGLPVPVLETSAGPVATWSRLLASAGGTVDLPLLHGPAGRTVVPPVGDGADGVRRFRDAASPEAYRLAAHIAAVAPVSVPVMRLVQSAVPWAADTAHLAEVFLGGLMQPVAAPVSGPLRDQHRIFDFPEAAKSALLDTVSTPELLRTGRHIGRRLEQLAGRSPDFPAWLAHPDGMDRLPAGSRAFSSVERRLMSRLGASLQGVPAEEDEGGAESEDPDGWRPLTARDPRRLGPYTLHGRQPGTRSLVYLGRDRDGGEAAVRVIRPGVPPDEAQALLGTEVTALTRMAGQYAPLLLGAELHPVQHTDQRAETYREPPWLAMMLYRPSGGSEAGPPPQLSSLLRPEYGSRLRRDTLLSIAYGWHLAGAVSLCHLKGLVLPELTPQSIHVVGRSLMLTGLGRCVVDGTSRARGAEAVPTMEDNVMSLGQILRRLGDKHRTPSSPENGDMALWQGDTWRPLREIVLACLAEAPGARPTASQVAECFARYVPLATELRAGESAASGGRAAPAVRAGGPLPVGAGRRIPLDAAAAERSARELSAPLSADRARFSLRGGVGTSTRKRELLRARLDFGYRATVVGTEADVGRSTVTVALGAVLADVRGGGVIALDAGRSIGGLTGRLHVGSHAAGRQDLMRALPTLSSHDDVLQHTVDGPSGLRALAHTAGYSAPGPLYDEEYRGVVELLSRHFPVVLADWAYLRTEDVTDAALALTDRLIIVTRSTEEGIARATDLLARLDRRGYGALAERAALVVTALAPPNRTLRRDDIAARLGDHPGGVVFLPYDHRLDSMREIALHRLRFRTREAFLDLATLLAEDFPRLGGGRPAR</sequence>
<dbReference type="Gene3D" id="3.40.50.300">
    <property type="entry name" value="P-loop containing nucleotide triphosphate hydrolases"/>
    <property type="match status" value="1"/>
</dbReference>
<dbReference type="InterPro" id="IPR047738">
    <property type="entry name" value="SAV_2336-like_N"/>
</dbReference>
<dbReference type="EMBL" id="BMRP01000013">
    <property type="protein sequence ID" value="GGU70008.1"/>
    <property type="molecule type" value="Genomic_DNA"/>
</dbReference>